<protein>
    <submittedName>
        <fullName evidence="2">Uncharacterized protein</fullName>
    </submittedName>
</protein>
<keyword evidence="1" id="KW-0812">Transmembrane</keyword>
<name>A0A7X2P9G9_9FIRM</name>
<feature type="transmembrane region" description="Helical" evidence="1">
    <location>
        <begin position="80"/>
        <end position="103"/>
    </location>
</feature>
<evidence type="ECO:0000256" key="1">
    <source>
        <dbReference type="SAM" id="Phobius"/>
    </source>
</evidence>
<keyword evidence="1" id="KW-0472">Membrane</keyword>
<dbReference type="EMBL" id="VUMV01000005">
    <property type="protein sequence ID" value="MST82251.1"/>
    <property type="molecule type" value="Genomic_DNA"/>
</dbReference>
<dbReference type="AlphaFoldDB" id="A0A7X2P9G9"/>
<sequence>MARPRYTFLKNKNLPDLKWSLLLSTVSLAVMAVLLLISFFRKGQGFAASGAFGLGGFLLALYSFVTSMRILVRRPEHLRLPAFCTIYAGGLFIGWLSLLLLGLNQ</sequence>
<dbReference type="RefSeq" id="WP_154458163.1">
    <property type="nucleotide sequence ID" value="NZ_VUMV01000005.1"/>
</dbReference>
<evidence type="ECO:0000313" key="3">
    <source>
        <dbReference type="Proteomes" id="UP000466864"/>
    </source>
</evidence>
<keyword evidence="3" id="KW-1185">Reference proteome</keyword>
<keyword evidence="1" id="KW-1133">Transmembrane helix</keyword>
<accession>A0A7X2P9G9</accession>
<organism evidence="2 3">
    <name type="scientific">Bilifractor porci</name>
    <dbReference type="NCBI Taxonomy" id="2606636"/>
    <lineage>
        <taxon>Bacteria</taxon>
        <taxon>Bacillati</taxon>
        <taxon>Bacillota</taxon>
        <taxon>Clostridia</taxon>
        <taxon>Lachnospirales</taxon>
        <taxon>Lachnospiraceae</taxon>
        <taxon>Bilifractor</taxon>
    </lineage>
</organism>
<gene>
    <name evidence="2" type="ORF">FYJ60_07980</name>
</gene>
<proteinExistence type="predicted"/>
<reference evidence="2 3" key="1">
    <citation type="submission" date="2019-08" db="EMBL/GenBank/DDBJ databases">
        <title>In-depth cultivation of the pig gut microbiome towards novel bacterial diversity and tailored functional studies.</title>
        <authorList>
            <person name="Wylensek D."/>
            <person name="Hitch T.C.A."/>
            <person name="Clavel T."/>
        </authorList>
    </citation>
    <scope>NUCLEOTIDE SEQUENCE [LARGE SCALE GENOMIC DNA]</scope>
    <source>
        <strain evidence="2 3">Oil+RF-744-WCA-WT-13</strain>
    </source>
</reference>
<dbReference type="Proteomes" id="UP000466864">
    <property type="component" value="Unassembled WGS sequence"/>
</dbReference>
<evidence type="ECO:0000313" key="2">
    <source>
        <dbReference type="EMBL" id="MST82251.1"/>
    </source>
</evidence>
<comment type="caution">
    <text evidence="2">The sequence shown here is derived from an EMBL/GenBank/DDBJ whole genome shotgun (WGS) entry which is preliminary data.</text>
</comment>
<feature type="transmembrane region" description="Helical" evidence="1">
    <location>
        <begin position="21"/>
        <end position="40"/>
    </location>
</feature>
<feature type="transmembrane region" description="Helical" evidence="1">
    <location>
        <begin position="46"/>
        <end position="68"/>
    </location>
</feature>